<dbReference type="CDD" id="cd04905">
    <property type="entry name" value="ACT_CM-PDT"/>
    <property type="match status" value="1"/>
</dbReference>
<dbReference type="PROSITE" id="PS51171">
    <property type="entry name" value="PREPHENATE_DEHYDR_3"/>
    <property type="match status" value="1"/>
</dbReference>
<evidence type="ECO:0000256" key="3">
    <source>
        <dbReference type="ARBA" id="ARBA00021872"/>
    </source>
</evidence>
<accession>A0A2A9DM04</accession>
<dbReference type="CDD" id="cd13632">
    <property type="entry name" value="PBP2_Aa-PDT_like"/>
    <property type="match status" value="1"/>
</dbReference>
<proteinExistence type="predicted"/>
<comment type="caution">
    <text evidence="13">The sequence shown here is derived from an EMBL/GenBank/DDBJ whole genome shotgun (WGS) entry which is preliminary data.</text>
</comment>
<dbReference type="GO" id="GO:0009094">
    <property type="term" value="P:L-phenylalanine biosynthetic process"/>
    <property type="evidence" value="ECO:0007669"/>
    <property type="project" value="UniProtKB-UniPathway"/>
</dbReference>
<comment type="pathway">
    <text evidence="1 10">Amino-acid biosynthesis; L-phenylalanine biosynthesis; phenylpyruvate from prephenate: step 1/1.</text>
</comment>
<dbReference type="OrthoDB" id="9802281at2"/>
<dbReference type="SUPFAM" id="SSF55021">
    <property type="entry name" value="ACT-like"/>
    <property type="match status" value="1"/>
</dbReference>
<dbReference type="FunFam" id="3.30.70.260:FF:000012">
    <property type="entry name" value="Prephenate dehydratase"/>
    <property type="match status" value="1"/>
</dbReference>
<keyword evidence="14" id="KW-1185">Reference proteome</keyword>
<dbReference type="GO" id="GO:0005737">
    <property type="term" value="C:cytoplasm"/>
    <property type="evidence" value="ECO:0007669"/>
    <property type="project" value="TreeGrafter"/>
</dbReference>
<dbReference type="SUPFAM" id="SSF53850">
    <property type="entry name" value="Periplasmic binding protein-like II"/>
    <property type="match status" value="1"/>
</dbReference>
<dbReference type="EC" id="4.2.1.51" evidence="2 10"/>
<dbReference type="PROSITE" id="PS51671">
    <property type="entry name" value="ACT"/>
    <property type="match status" value="1"/>
</dbReference>
<name>A0A2A9DM04_9CORY</name>
<dbReference type="GO" id="GO:0004664">
    <property type="term" value="F:prephenate dehydratase activity"/>
    <property type="evidence" value="ECO:0007669"/>
    <property type="project" value="UniProtKB-UniRule"/>
</dbReference>
<dbReference type="NCBIfam" id="NF008865">
    <property type="entry name" value="PRK11898.1"/>
    <property type="match status" value="1"/>
</dbReference>
<feature type="domain" description="Prephenate dehydratase" evidence="11">
    <location>
        <begin position="3"/>
        <end position="177"/>
    </location>
</feature>
<evidence type="ECO:0000256" key="8">
    <source>
        <dbReference type="ARBA" id="ARBA00047848"/>
    </source>
</evidence>
<evidence type="ECO:0000313" key="14">
    <source>
        <dbReference type="Proteomes" id="UP000221653"/>
    </source>
</evidence>
<dbReference type="Proteomes" id="UP000221653">
    <property type="component" value="Unassembled WGS sequence"/>
</dbReference>
<dbReference type="PIRSF" id="PIRSF001500">
    <property type="entry name" value="Chor_mut_pdt_Ppr"/>
    <property type="match status" value="1"/>
</dbReference>
<evidence type="ECO:0000256" key="10">
    <source>
        <dbReference type="RuleBase" id="RU361254"/>
    </source>
</evidence>
<evidence type="ECO:0000313" key="13">
    <source>
        <dbReference type="EMBL" id="PFG27777.1"/>
    </source>
</evidence>
<feature type="site" description="Essential for prephenate dehydratase activity" evidence="9">
    <location>
        <position position="170"/>
    </location>
</feature>
<dbReference type="Pfam" id="PF00800">
    <property type="entry name" value="PDT"/>
    <property type="match status" value="1"/>
</dbReference>
<evidence type="ECO:0000256" key="1">
    <source>
        <dbReference type="ARBA" id="ARBA00004741"/>
    </source>
</evidence>
<dbReference type="UniPathway" id="UPA00121">
    <property type="reaction ID" value="UER00345"/>
</dbReference>
<evidence type="ECO:0000256" key="4">
    <source>
        <dbReference type="ARBA" id="ARBA00022605"/>
    </source>
</evidence>
<evidence type="ECO:0000256" key="6">
    <source>
        <dbReference type="ARBA" id="ARBA00023222"/>
    </source>
</evidence>
<dbReference type="PROSITE" id="PS00857">
    <property type="entry name" value="PREPHENATE_DEHYDR_1"/>
    <property type="match status" value="1"/>
</dbReference>
<dbReference type="Pfam" id="PF01842">
    <property type="entry name" value="ACT"/>
    <property type="match status" value="1"/>
</dbReference>
<organism evidence="13 14">
    <name type="scientific">Corynebacterium renale</name>
    <dbReference type="NCBI Taxonomy" id="1724"/>
    <lineage>
        <taxon>Bacteria</taxon>
        <taxon>Bacillati</taxon>
        <taxon>Actinomycetota</taxon>
        <taxon>Actinomycetes</taxon>
        <taxon>Mycobacteriales</taxon>
        <taxon>Corynebacteriaceae</taxon>
        <taxon>Corynebacterium</taxon>
    </lineage>
</organism>
<evidence type="ECO:0000259" key="11">
    <source>
        <dbReference type="PROSITE" id="PS51171"/>
    </source>
</evidence>
<keyword evidence="4 10" id="KW-0028">Amino-acid biosynthesis</keyword>
<dbReference type="InterPro" id="IPR045865">
    <property type="entry name" value="ACT-like_dom_sf"/>
</dbReference>
<dbReference type="InterPro" id="IPR002912">
    <property type="entry name" value="ACT_dom"/>
</dbReference>
<feature type="domain" description="ACT" evidence="12">
    <location>
        <begin position="191"/>
        <end position="266"/>
    </location>
</feature>
<sequence>MSTVAYLGPQGTFTEAALIHFFGDCQQLPVSSPLAAVEAVRSGEADRAVLAIENSVDGAVTPAFDALARGGVQIIGEHDIAIEFAIMTRPGFTGPVRTFATHPVGYQQVKGWVADNMPEAVFHPASSNAEAARQVSEGLIDAAAAPARAADIYGLSIIADGVADHTGATTRFVAVSPVCAPPARTGHDRTSVTFTLPDAPGTLVGALSEFAARGVDLSRIESRPTRERFGEYLFYVDLVGHIDDTPVAEALRAVYLRTEHLQFLGSWPAADTSVRAGFEEADAWVDAARGGA</sequence>
<evidence type="ECO:0000256" key="2">
    <source>
        <dbReference type="ARBA" id="ARBA00013147"/>
    </source>
</evidence>
<dbReference type="EMBL" id="PDJF01000001">
    <property type="protein sequence ID" value="PFG27777.1"/>
    <property type="molecule type" value="Genomic_DNA"/>
</dbReference>
<evidence type="ECO:0000256" key="7">
    <source>
        <dbReference type="ARBA" id="ARBA00023239"/>
    </source>
</evidence>
<dbReference type="PROSITE" id="PS00858">
    <property type="entry name" value="PREPHENATE_DEHYDR_2"/>
    <property type="match status" value="1"/>
</dbReference>
<evidence type="ECO:0000259" key="12">
    <source>
        <dbReference type="PROSITE" id="PS51671"/>
    </source>
</evidence>
<evidence type="ECO:0000256" key="9">
    <source>
        <dbReference type="PIRSR" id="PIRSR001500-2"/>
    </source>
</evidence>
<dbReference type="RefSeq" id="WP_098388888.1">
    <property type="nucleotide sequence ID" value="NZ_LS483464.1"/>
</dbReference>
<dbReference type="PANTHER" id="PTHR21022">
    <property type="entry name" value="PREPHENATE DEHYDRATASE P PROTEIN"/>
    <property type="match status" value="1"/>
</dbReference>
<dbReference type="STRING" id="1724.GCA_001044175_02466"/>
<keyword evidence="7 10" id="KW-0456">Lyase</keyword>
<keyword evidence="5 10" id="KW-0057">Aromatic amino acid biosynthesis</keyword>
<dbReference type="InterPro" id="IPR008242">
    <property type="entry name" value="Chor_mutase/pphenate_deHydtase"/>
</dbReference>
<protein>
    <recommendedName>
        <fullName evidence="3 10">Prephenate dehydratase</fullName>
        <shortName evidence="10">PDT</shortName>
        <ecNumber evidence="2 10">4.2.1.51</ecNumber>
    </recommendedName>
</protein>
<dbReference type="AlphaFoldDB" id="A0A2A9DM04"/>
<comment type="catalytic activity">
    <reaction evidence="8 10">
        <text>prephenate + H(+) = 3-phenylpyruvate + CO2 + H2O</text>
        <dbReference type="Rhea" id="RHEA:21648"/>
        <dbReference type="ChEBI" id="CHEBI:15377"/>
        <dbReference type="ChEBI" id="CHEBI:15378"/>
        <dbReference type="ChEBI" id="CHEBI:16526"/>
        <dbReference type="ChEBI" id="CHEBI:18005"/>
        <dbReference type="ChEBI" id="CHEBI:29934"/>
        <dbReference type="EC" id="4.2.1.51"/>
    </reaction>
</comment>
<dbReference type="Gene3D" id="3.30.70.260">
    <property type="match status" value="1"/>
</dbReference>
<reference evidence="13 14" key="1">
    <citation type="submission" date="2017-10" db="EMBL/GenBank/DDBJ databases">
        <title>Sequencing the genomes of 1000 actinobacteria strains.</title>
        <authorList>
            <person name="Klenk H.-P."/>
        </authorList>
    </citation>
    <scope>NUCLEOTIDE SEQUENCE [LARGE SCALE GENOMIC DNA]</scope>
    <source>
        <strain evidence="13 14">DSM 20688</strain>
    </source>
</reference>
<evidence type="ECO:0000256" key="5">
    <source>
        <dbReference type="ARBA" id="ARBA00023141"/>
    </source>
</evidence>
<dbReference type="Gene3D" id="3.40.190.10">
    <property type="entry name" value="Periplasmic binding protein-like II"/>
    <property type="match status" value="2"/>
</dbReference>
<keyword evidence="6 10" id="KW-0584">Phenylalanine biosynthesis</keyword>
<dbReference type="PANTHER" id="PTHR21022:SF19">
    <property type="entry name" value="PREPHENATE DEHYDRATASE-RELATED"/>
    <property type="match status" value="1"/>
</dbReference>
<dbReference type="InterPro" id="IPR001086">
    <property type="entry name" value="Preph_deHydtase"/>
</dbReference>
<gene>
    <name evidence="10" type="primary">pheA</name>
    <name evidence="13" type="ORF">ATK06_0856</name>
</gene>
<dbReference type="InterPro" id="IPR018528">
    <property type="entry name" value="Preph_deHydtase_CS"/>
</dbReference>